<dbReference type="PROSITE" id="PS50850">
    <property type="entry name" value="MFS"/>
    <property type="match status" value="1"/>
</dbReference>
<comment type="subcellular location">
    <subcellularLocation>
        <location evidence="1">Cell membrane</location>
        <topology evidence="1">Multi-pass membrane protein</topology>
    </subcellularLocation>
</comment>
<name>A0A9E7ZTQ7_9HYPH</name>
<dbReference type="GO" id="GO:0022857">
    <property type="term" value="F:transmembrane transporter activity"/>
    <property type="evidence" value="ECO:0007669"/>
    <property type="project" value="InterPro"/>
</dbReference>
<dbReference type="SUPFAM" id="SSF103473">
    <property type="entry name" value="MFS general substrate transporter"/>
    <property type="match status" value="1"/>
</dbReference>
<feature type="transmembrane region" description="Helical" evidence="7">
    <location>
        <begin position="214"/>
        <end position="233"/>
    </location>
</feature>
<feature type="transmembrane region" description="Helical" evidence="7">
    <location>
        <begin position="93"/>
        <end position="115"/>
    </location>
</feature>
<feature type="transmembrane region" description="Helical" evidence="7">
    <location>
        <begin position="61"/>
        <end position="81"/>
    </location>
</feature>
<feature type="transmembrane region" description="Helical" evidence="7">
    <location>
        <begin position="176"/>
        <end position="194"/>
    </location>
</feature>
<feature type="transmembrane region" description="Helical" evidence="7">
    <location>
        <begin position="121"/>
        <end position="138"/>
    </location>
</feature>
<feature type="transmembrane region" description="Helical" evidence="7">
    <location>
        <begin position="348"/>
        <end position="366"/>
    </location>
</feature>
<organism evidence="9">
    <name type="scientific">Bosea sp. NBC_00436</name>
    <dbReference type="NCBI Taxonomy" id="2969620"/>
    <lineage>
        <taxon>Bacteria</taxon>
        <taxon>Pseudomonadati</taxon>
        <taxon>Pseudomonadota</taxon>
        <taxon>Alphaproteobacteria</taxon>
        <taxon>Hyphomicrobiales</taxon>
        <taxon>Boseaceae</taxon>
        <taxon>Bosea</taxon>
    </lineage>
</organism>
<feature type="transmembrane region" description="Helical" evidence="7">
    <location>
        <begin position="284"/>
        <end position="306"/>
    </location>
</feature>
<evidence type="ECO:0000256" key="1">
    <source>
        <dbReference type="ARBA" id="ARBA00004651"/>
    </source>
</evidence>
<feature type="transmembrane region" description="Helical" evidence="7">
    <location>
        <begin position="461"/>
        <end position="480"/>
    </location>
</feature>
<sequence length="502" mass="52964">MIANSMDKRLDNPAQAATMTPADIRSVLIGVMLAMFLAALDQTIVATALPTMGRELNDVTHLSWIVTIYLLASTAVTPLYGKLADIHGRRVTLLAGIIVFVIGSIACALAPSLWLLVVARFVQGLGGGGLIALAQTIVGDMVPPKERGRYQVYFASVFMSSSLLGPVLGGFLAEKLHWSVIFWINLPLGLGAYWMSSEALKRLPRHERPHKLDVLGAVLMTLATVSLLLALSWGGTAYPWRSPEIAGLVGASLVFWALFAWRLRRAAEPLIPLDVFANGVVRRGTVAAGFGMGTFIGLTIYLPLYFETVMGMSATHSGLGLLPLTCGTVVGATSSGRAMSHLTHYKRVPLTGLFVALAGTAVLAAFSGQIPLLPFCVILAIVSIGFGTLLPVATVSIQNAVHVHQLGTVTAVANFFRQIGGALIVAVFGAIVLGGVGGAGAKLSPEALKLGTVDRETMVALFRYVFGAASLGFAFAWLSLARMRELPLRGHAVEAAKAIGGE</sequence>
<dbReference type="InterPro" id="IPR011701">
    <property type="entry name" value="MFS"/>
</dbReference>
<feature type="transmembrane region" description="Helical" evidence="7">
    <location>
        <begin position="150"/>
        <end position="170"/>
    </location>
</feature>
<dbReference type="InterPro" id="IPR036259">
    <property type="entry name" value="MFS_trans_sf"/>
</dbReference>
<dbReference type="AlphaFoldDB" id="A0A9E7ZTQ7"/>
<evidence type="ECO:0000256" key="7">
    <source>
        <dbReference type="SAM" id="Phobius"/>
    </source>
</evidence>
<feature type="transmembrane region" description="Helical" evidence="7">
    <location>
        <begin position="318"/>
        <end position="336"/>
    </location>
</feature>
<dbReference type="Pfam" id="PF07690">
    <property type="entry name" value="MFS_1"/>
    <property type="match status" value="1"/>
</dbReference>
<gene>
    <name evidence="9" type="ORF">NWE54_24760</name>
</gene>
<dbReference type="FunFam" id="1.20.1720.10:FF:000004">
    <property type="entry name" value="EmrB/QacA family drug resistance transporter"/>
    <property type="match status" value="1"/>
</dbReference>
<dbReference type="Gene3D" id="1.20.1720.10">
    <property type="entry name" value="Multidrug resistance protein D"/>
    <property type="match status" value="1"/>
</dbReference>
<feature type="domain" description="Major facilitator superfamily (MFS) profile" evidence="8">
    <location>
        <begin position="27"/>
        <end position="484"/>
    </location>
</feature>
<keyword evidence="3" id="KW-1003">Cell membrane</keyword>
<feature type="transmembrane region" description="Helical" evidence="7">
    <location>
        <begin position="418"/>
        <end position="441"/>
    </location>
</feature>
<feature type="transmembrane region" description="Helical" evidence="7">
    <location>
        <begin position="245"/>
        <end position="263"/>
    </location>
</feature>
<keyword evidence="4 7" id="KW-0812">Transmembrane</keyword>
<keyword evidence="2" id="KW-0813">Transport</keyword>
<evidence type="ECO:0000256" key="3">
    <source>
        <dbReference type="ARBA" id="ARBA00022475"/>
    </source>
</evidence>
<protein>
    <submittedName>
        <fullName evidence="9">MFS transporter</fullName>
    </submittedName>
</protein>
<evidence type="ECO:0000313" key="9">
    <source>
        <dbReference type="EMBL" id="UZF86927.1"/>
    </source>
</evidence>
<dbReference type="InterPro" id="IPR020846">
    <property type="entry name" value="MFS_dom"/>
</dbReference>
<evidence type="ECO:0000256" key="2">
    <source>
        <dbReference type="ARBA" id="ARBA00022448"/>
    </source>
</evidence>
<dbReference type="PRINTS" id="PR01036">
    <property type="entry name" value="TCRTETB"/>
</dbReference>
<evidence type="ECO:0000256" key="4">
    <source>
        <dbReference type="ARBA" id="ARBA00022692"/>
    </source>
</evidence>
<dbReference type="Gene3D" id="1.20.1250.20">
    <property type="entry name" value="MFS general substrate transporter like domains"/>
    <property type="match status" value="1"/>
</dbReference>
<evidence type="ECO:0000256" key="6">
    <source>
        <dbReference type="ARBA" id="ARBA00023136"/>
    </source>
</evidence>
<evidence type="ECO:0000256" key="5">
    <source>
        <dbReference type="ARBA" id="ARBA00022989"/>
    </source>
</evidence>
<keyword evidence="6 7" id="KW-0472">Membrane</keyword>
<dbReference type="PANTHER" id="PTHR23501">
    <property type="entry name" value="MAJOR FACILITATOR SUPERFAMILY"/>
    <property type="match status" value="1"/>
</dbReference>
<keyword evidence="5 7" id="KW-1133">Transmembrane helix</keyword>
<evidence type="ECO:0000259" key="8">
    <source>
        <dbReference type="PROSITE" id="PS50850"/>
    </source>
</evidence>
<accession>A0A9E7ZTQ7</accession>
<dbReference type="GO" id="GO:0005886">
    <property type="term" value="C:plasma membrane"/>
    <property type="evidence" value="ECO:0007669"/>
    <property type="project" value="UniProtKB-SubCell"/>
</dbReference>
<dbReference type="EMBL" id="CP102774">
    <property type="protein sequence ID" value="UZF86927.1"/>
    <property type="molecule type" value="Genomic_DNA"/>
</dbReference>
<dbReference type="CDD" id="cd17502">
    <property type="entry name" value="MFS_Azr1_MDR_like"/>
    <property type="match status" value="1"/>
</dbReference>
<reference evidence="9" key="1">
    <citation type="submission" date="2022-08" db="EMBL/GenBank/DDBJ databases">
        <title>Complete Genome Sequences of 2 Bosea sp. soil isolates.</title>
        <authorList>
            <person name="Alvarez Arevalo M."/>
            <person name="Sterndorff E.B."/>
            <person name="Faurdal D."/>
            <person name="Joergensen T.S."/>
            <person name="Weber T."/>
        </authorList>
    </citation>
    <scope>NUCLEOTIDE SEQUENCE</scope>
    <source>
        <strain evidence="9">NBC_00436</strain>
    </source>
</reference>
<feature type="transmembrane region" description="Helical" evidence="7">
    <location>
        <begin position="27"/>
        <end position="49"/>
    </location>
</feature>
<proteinExistence type="predicted"/>
<feature type="transmembrane region" description="Helical" evidence="7">
    <location>
        <begin position="372"/>
        <end position="397"/>
    </location>
</feature>
<dbReference type="PANTHER" id="PTHR23501:SF197">
    <property type="entry name" value="COMD"/>
    <property type="match status" value="1"/>
</dbReference>